<organism evidence="1 2">
    <name type="scientific">Streptomyces synnematoformans</name>
    <dbReference type="NCBI Taxonomy" id="415721"/>
    <lineage>
        <taxon>Bacteria</taxon>
        <taxon>Bacillati</taxon>
        <taxon>Actinomycetota</taxon>
        <taxon>Actinomycetes</taxon>
        <taxon>Kitasatosporales</taxon>
        <taxon>Streptomycetaceae</taxon>
        <taxon>Streptomyces</taxon>
    </lineage>
</organism>
<comment type="caution">
    <text evidence="1">The sequence shown here is derived from an EMBL/GenBank/DDBJ whole genome shotgun (WGS) entry which is preliminary data.</text>
</comment>
<dbReference type="EMBL" id="BAAAPF010000139">
    <property type="protein sequence ID" value="GAA2131634.1"/>
    <property type="molecule type" value="Genomic_DNA"/>
</dbReference>
<dbReference type="Proteomes" id="UP001500443">
    <property type="component" value="Unassembled WGS sequence"/>
</dbReference>
<name>A0ABN2YS33_9ACTN</name>
<accession>A0ABN2YS33</accession>
<dbReference type="InterPro" id="IPR029035">
    <property type="entry name" value="DHS-like_NAD/FAD-binding_dom"/>
</dbReference>
<evidence type="ECO:0000313" key="2">
    <source>
        <dbReference type="Proteomes" id="UP001500443"/>
    </source>
</evidence>
<sequence length="416" mass="47343">MYLPHPVIDHLTEEQVNTWKTHFAGSHERPRSIEEGIWRRTQDPANAEQSGWRQDAAGRRRIVHYRYHYDLDWTHPVPRLVLAEFYLYTSLTAPADEIAAYRKNIGQWLTEGRWRQQSDGWHRGDLAASVTGYRIHPQDERADRATPRGFRTLDVRFTSEAFHVPPRTLRNLPWDVLAGGMRVKDQRGTPTYADDLASLVDYLPFQVEVGCGTSIEAGIPPLHYLHEIYRVTDRRDNTPSQSYRFTLTPQADTLVEELLLDAPGKAEDLTRMFRACFVAEPTEGHQALTALHDAGAMVGPIITHNFDTLAARVGLPEVFVRRYDQKIPPVPLLNEAKALLVVGLHADRRAVQARARARGMRIFYVDPEGLMENGEFKHYPIEGAREGDIVVRDEATPALRRLCQRLGVTSRHPTAA</sequence>
<dbReference type="Gene3D" id="3.40.50.1220">
    <property type="entry name" value="TPP-binding domain"/>
    <property type="match status" value="1"/>
</dbReference>
<proteinExistence type="predicted"/>
<evidence type="ECO:0000313" key="1">
    <source>
        <dbReference type="EMBL" id="GAA2131634.1"/>
    </source>
</evidence>
<dbReference type="SUPFAM" id="SSF52467">
    <property type="entry name" value="DHS-like NAD/FAD-binding domain"/>
    <property type="match status" value="1"/>
</dbReference>
<keyword evidence="2" id="KW-1185">Reference proteome</keyword>
<dbReference type="RefSeq" id="WP_344291371.1">
    <property type="nucleotide sequence ID" value="NZ_BAAAPF010000139.1"/>
</dbReference>
<reference evidence="1 2" key="1">
    <citation type="journal article" date="2019" name="Int. J. Syst. Evol. Microbiol.">
        <title>The Global Catalogue of Microorganisms (GCM) 10K type strain sequencing project: providing services to taxonomists for standard genome sequencing and annotation.</title>
        <authorList>
            <consortium name="The Broad Institute Genomics Platform"/>
            <consortium name="The Broad Institute Genome Sequencing Center for Infectious Disease"/>
            <person name="Wu L."/>
            <person name="Ma J."/>
        </authorList>
    </citation>
    <scope>NUCLEOTIDE SEQUENCE [LARGE SCALE GENOMIC DNA]</scope>
    <source>
        <strain evidence="1 2">JCM 15481</strain>
    </source>
</reference>
<gene>
    <name evidence="1" type="ORF">GCM10009802_39880</name>
</gene>
<evidence type="ECO:0008006" key="3">
    <source>
        <dbReference type="Google" id="ProtNLM"/>
    </source>
</evidence>
<protein>
    <recommendedName>
        <fullName evidence="3">Deacetylase sirtuin-type domain-containing protein</fullName>
    </recommendedName>
</protein>